<evidence type="ECO:0000313" key="3">
    <source>
        <dbReference type="Proteomes" id="UP000001522"/>
    </source>
</evidence>
<protein>
    <submittedName>
        <fullName evidence="2">Uncharacterized protein</fullName>
    </submittedName>
</protein>
<feature type="compositionally biased region" description="Polar residues" evidence="1">
    <location>
        <begin position="1"/>
        <end position="19"/>
    </location>
</feature>
<evidence type="ECO:0000256" key="1">
    <source>
        <dbReference type="SAM" id="MobiDB-lite"/>
    </source>
</evidence>
<feature type="compositionally biased region" description="Basic and acidic residues" evidence="1">
    <location>
        <begin position="20"/>
        <end position="35"/>
    </location>
</feature>
<dbReference type="KEGG" id="hms:HMU02360"/>
<dbReference type="Gene3D" id="3.30.1120.180">
    <property type="entry name" value="Flagellar FLiS export co-chaperone, HP1076"/>
    <property type="match status" value="1"/>
</dbReference>
<keyword evidence="3" id="KW-1185">Reference proteome</keyword>
<dbReference type="STRING" id="679897.HMU02360"/>
<gene>
    <name evidence="2" type="ordered locus">HMU02360</name>
</gene>
<accession>D3UG77</accession>
<reference evidence="2 3" key="1">
    <citation type="journal article" date="2010" name="BMC Genomics">
        <title>Comparative genomics and proteomics of Helicobacter mustelae, an ulcerogenic and carcinogenic gastric pathogen.</title>
        <authorList>
            <person name="O'Toole P.W."/>
            <person name="Snelling W.J."/>
            <person name="Canchaya C."/>
            <person name="Forde B.M."/>
            <person name="Hardie K.R."/>
            <person name="Josenhans C."/>
            <person name="Graham R.L.J."/>
            <person name="McMullan G."/>
            <person name="Parkhill J."/>
            <person name="Belda E."/>
            <person name="Bentley S.D."/>
        </authorList>
    </citation>
    <scope>NUCLEOTIDE SEQUENCE [LARGE SCALE GENOMIC DNA]</scope>
    <source>
        <strain evidence="3">ATCC 43772 / LMG 18044 / NCTC 12198 / 12198</strain>
    </source>
</reference>
<feature type="region of interest" description="Disordered" evidence="1">
    <location>
        <begin position="1"/>
        <end position="35"/>
    </location>
</feature>
<dbReference type="InterPro" id="IPR038315">
    <property type="entry name" value="FliS_cochap_sf"/>
</dbReference>
<dbReference type="AlphaFoldDB" id="D3UG77"/>
<dbReference type="Proteomes" id="UP000001522">
    <property type="component" value="Chromosome"/>
</dbReference>
<name>D3UG77_HELM1</name>
<dbReference type="HOGENOM" id="CLU_1335993_0_0_7"/>
<dbReference type="RefSeq" id="WP_013022593.1">
    <property type="nucleotide sequence ID" value="NC_013949.1"/>
</dbReference>
<dbReference type="EMBL" id="FN555004">
    <property type="protein sequence ID" value="CBG39498.1"/>
    <property type="molecule type" value="Genomic_DNA"/>
</dbReference>
<evidence type="ECO:0000313" key="2">
    <source>
        <dbReference type="EMBL" id="CBG39498.1"/>
    </source>
</evidence>
<proteinExistence type="predicted"/>
<sequence>MKITPHTSSRTPSNLSLLQKNERENKTKTQEGSRNFKDSLTLSQNASAVRIKEINKSIGELQVLGKALNKIEGRAQHLLNNAKDNASKKEIQDAITHSTFRGRKVFDEDFGKLAKNIKLDSRSLKRQANHLDTTEEIQKFNQNIKAQKEYAKQAVKILQNDLEKTLKTDGRDYEKLDAKMLKSPAFGDAHRLENLSSHKVSKLLA</sequence>
<organism evidence="2 3">
    <name type="scientific">Helicobacter mustelae (strain ATCC 43772 / CCUG 25715 / CIP 103759 / LMG 18044 / NCTC 12198 / R85-136P)</name>
    <name type="common">Campylobacter mustelae</name>
    <dbReference type="NCBI Taxonomy" id="679897"/>
    <lineage>
        <taxon>Bacteria</taxon>
        <taxon>Pseudomonadati</taxon>
        <taxon>Campylobacterota</taxon>
        <taxon>Epsilonproteobacteria</taxon>
        <taxon>Campylobacterales</taxon>
        <taxon>Helicobacteraceae</taxon>
        <taxon>Helicobacter</taxon>
    </lineage>
</organism>